<dbReference type="PROSITE" id="PS50994">
    <property type="entry name" value="INTEGRASE"/>
    <property type="match status" value="1"/>
</dbReference>
<gene>
    <name evidence="3" type="ORF">ANCDUO_06025</name>
</gene>
<dbReference type="Gene3D" id="1.10.340.70">
    <property type="match status" value="1"/>
</dbReference>
<proteinExistence type="predicted"/>
<evidence type="ECO:0000256" key="1">
    <source>
        <dbReference type="ARBA" id="ARBA00012493"/>
    </source>
</evidence>
<evidence type="ECO:0000259" key="2">
    <source>
        <dbReference type="PROSITE" id="PS50994"/>
    </source>
</evidence>
<dbReference type="GO" id="GO:0015074">
    <property type="term" value="P:DNA integration"/>
    <property type="evidence" value="ECO:0007669"/>
    <property type="project" value="InterPro"/>
</dbReference>
<evidence type="ECO:0000313" key="4">
    <source>
        <dbReference type="Proteomes" id="UP000054047"/>
    </source>
</evidence>
<dbReference type="Proteomes" id="UP000054047">
    <property type="component" value="Unassembled WGS sequence"/>
</dbReference>
<dbReference type="PANTHER" id="PTHR37984">
    <property type="entry name" value="PROTEIN CBG26694"/>
    <property type="match status" value="1"/>
</dbReference>
<name>A0A0C2D2S0_9BILA</name>
<organism evidence="3 4">
    <name type="scientific">Ancylostoma duodenale</name>
    <dbReference type="NCBI Taxonomy" id="51022"/>
    <lineage>
        <taxon>Eukaryota</taxon>
        <taxon>Metazoa</taxon>
        <taxon>Ecdysozoa</taxon>
        <taxon>Nematoda</taxon>
        <taxon>Chromadorea</taxon>
        <taxon>Rhabditida</taxon>
        <taxon>Rhabditina</taxon>
        <taxon>Rhabditomorpha</taxon>
        <taxon>Strongyloidea</taxon>
        <taxon>Ancylostomatidae</taxon>
        <taxon>Ancylostomatinae</taxon>
        <taxon>Ancylostoma</taxon>
    </lineage>
</organism>
<dbReference type="InterPro" id="IPR041588">
    <property type="entry name" value="Integrase_H2C2"/>
</dbReference>
<keyword evidence="4" id="KW-1185">Reference proteome</keyword>
<dbReference type="EC" id="2.7.7.49" evidence="1"/>
<sequence>MGTTHSGIRKTQSAVEKIAIWNRVTRDIAQYVKQCKQCQARKDPSAIRIYEPMHQFEVSTKPWQSVHSDVIGPLPLTFDGNKYILVFVDCFSNYIVAEPLPYQKSNSTAQAFINRFVARFGLPETLVTDQGSNYMSDTFTTLLRNLHIRHRTSTPYHHQSNGQVEKANRTIQEQFATQQHHDDWDNVLHLTIASKIPPSSTPPFPRPWI</sequence>
<dbReference type="Pfam" id="PF00665">
    <property type="entry name" value="rve"/>
    <property type="match status" value="1"/>
</dbReference>
<dbReference type="SUPFAM" id="SSF53098">
    <property type="entry name" value="Ribonuclease H-like"/>
    <property type="match status" value="1"/>
</dbReference>
<dbReference type="GO" id="GO:0003676">
    <property type="term" value="F:nucleic acid binding"/>
    <property type="evidence" value="ECO:0007669"/>
    <property type="project" value="InterPro"/>
</dbReference>
<evidence type="ECO:0000313" key="3">
    <source>
        <dbReference type="EMBL" id="KIH63673.1"/>
    </source>
</evidence>
<dbReference type="InterPro" id="IPR001584">
    <property type="entry name" value="Integrase_cat-core"/>
</dbReference>
<dbReference type="PANTHER" id="PTHR37984:SF5">
    <property type="entry name" value="PROTEIN NYNRIN-LIKE"/>
    <property type="match status" value="1"/>
</dbReference>
<dbReference type="GO" id="GO:0003964">
    <property type="term" value="F:RNA-directed DNA polymerase activity"/>
    <property type="evidence" value="ECO:0007669"/>
    <property type="project" value="UniProtKB-EC"/>
</dbReference>
<dbReference type="EMBL" id="KN728510">
    <property type="protein sequence ID" value="KIH63673.1"/>
    <property type="molecule type" value="Genomic_DNA"/>
</dbReference>
<protein>
    <recommendedName>
        <fullName evidence="1">RNA-directed DNA polymerase</fullName>
        <ecNumber evidence="1">2.7.7.49</ecNumber>
    </recommendedName>
</protein>
<dbReference type="OrthoDB" id="5832112at2759"/>
<dbReference type="InterPro" id="IPR050951">
    <property type="entry name" value="Retrovirus_Pol_polyprotein"/>
</dbReference>
<reference evidence="3 4" key="1">
    <citation type="submission" date="2013-12" db="EMBL/GenBank/DDBJ databases">
        <title>Draft genome of the parsitic nematode Ancylostoma duodenale.</title>
        <authorList>
            <person name="Mitreva M."/>
        </authorList>
    </citation>
    <scope>NUCLEOTIDE SEQUENCE [LARGE SCALE GENOMIC DNA]</scope>
    <source>
        <strain evidence="3 4">Zhejiang</strain>
    </source>
</reference>
<accession>A0A0C2D2S0</accession>
<dbReference type="Gene3D" id="3.30.420.10">
    <property type="entry name" value="Ribonuclease H-like superfamily/Ribonuclease H"/>
    <property type="match status" value="1"/>
</dbReference>
<dbReference type="AlphaFoldDB" id="A0A0C2D2S0"/>
<dbReference type="Pfam" id="PF17921">
    <property type="entry name" value="Integrase_H2C2"/>
    <property type="match status" value="1"/>
</dbReference>
<feature type="domain" description="Integrase catalytic" evidence="2">
    <location>
        <begin position="58"/>
        <end position="175"/>
    </location>
</feature>
<dbReference type="InterPro" id="IPR036397">
    <property type="entry name" value="RNaseH_sf"/>
</dbReference>
<dbReference type="InterPro" id="IPR012337">
    <property type="entry name" value="RNaseH-like_sf"/>
</dbReference>